<proteinExistence type="predicted"/>
<sequence length="92" mass="10351">MTTATQRHQELLGQIDAIALAIRAVIAVLPEQQSRRLTGEIAERAEKYLLRPEPVNETEPYILTFNQLIAVMLQRGPEVSIHGAEEIPHAQR</sequence>
<evidence type="ECO:0000313" key="2">
    <source>
        <dbReference type="Proteomes" id="UP000061665"/>
    </source>
</evidence>
<protein>
    <submittedName>
        <fullName evidence="1">Uncharacterized protein</fullName>
    </submittedName>
</protein>
<evidence type="ECO:0000313" key="1">
    <source>
        <dbReference type="EMBL" id="KVM23338.1"/>
    </source>
</evidence>
<organism evidence="1 2">
    <name type="scientific">Burkholderia ubonensis</name>
    <dbReference type="NCBI Taxonomy" id="101571"/>
    <lineage>
        <taxon>Bacteria</taxon>
        <taxon>Pseudomonadati</taxon>
        <taxon>Pseudomonadota</taxon>
        <taxon>Betaproteobacteria</taxon>
        <taxon>Burkholderiales</taxon>
        <taxon>Burkholderiaceae</taxon>
        <taxon>Burkholderia</taxon>
        <taxon>Burkholderia cepacia complex</taxon>
    </lineage>
</organism>
<comment type="caution">
    <text evidence="1">The sequence shown here is derived from an EMBL/GenBank/DDBJ whole genome shotgun (WGS) entry which is preliminary data.</text>
</comment>
<dbReference type="AlphaFoldDB" id="A0AB73FUT9"/>
<dbReference type="EMBL" id="LOZE01000121">
    <property type="protein sequence ID" value="KVM23338.1"/>
    <property type="molecule type" value="Genomic_DNA"/>
</dbReference>
<reference evidence="1 2" key="1">
    <citation type="submission" date="2015-11" db="EMBL/GenBank/DDBJ databases">
        <title>Expanding the genomic diversity of Burkholderia species for the development of highly accurate diagnostics.</title>
        <authorList>
            <person name="Sahl J."/>
            <person name="Keim P."/>
            <person name="Wagner D."/>
        </authorList>
    </citation>
    <scope>NUCLEOTIDE SEQUENCE [LARGE SCALE GENOMIC DNA]</scope>
    <source>
        <strain evidence="1 2">MSMB2058</strain>
    </source>
</reference>
<dbReference type="RefSeq" id="WP_059723861.1">
    <property type="nucleotide sequence ID" value="NZ_LOYI01000038.1"/>
</dbReference>
<name>A0AB73FUT9_9BURK</name>
<accession>A0AB73FUT9</accession>
<dbReference type="Proteomes" id="UP000061665">
    <property type="component" value="Unassembled WGS sequence"/>
</dbReference>
<gene>
    <name evidence="1" type="ORF">WJ53_17820</name>
</gene>